<dbReference type="InterPro" id="IPR007485">
    <property type="entry name" value="LPS_assembly_LptE"/>
</dbReference>
<evidence type="ECO:0000313" key="1">
    <source>
        <dbReference type="EMBL" id="MDO7253425.1"/>
    </source>
</evidence>
<dbReference type="Pfam" id="PF04390">
    <property type="entry name" value="LptE"/>
    <property type="match status" value="1"/>
</dbReference>
<comment type="caution">
    <text evidence="2">The sequence shown here is derived from an EMBL/GenBank/DDBJ whole genome shotgun (WGS) entry which is preliminary data.</text>
</comment>
<dbReference type="Proteomes" id="UP001177258">
    <property type="component" value="Unassembled WGS sequence"/>
</dbReference>
<dbReference type="GO" id="GO:0019867">
    <property type="term" value="C:outer membrane"/>
    <property type="evidence" value="ECO:0007669"/>
    <property type="project" value="InterPro"/>
</dbReference>
<keyword evidence="4" id="KW-1185">Reference proteome</keyword>
<organism evidence="2 3">
    <name type="scientific">Helicobacter cappadocius</name>
    <dbReference type="NCBI Taxonomy" id="3063998"/>
    <lineage>
        <taxon>Bacteria</taxon>
        <taxon>Pseudomonadati</taxon>
        <taxon>Campylobacterota</taxon>
        <taxon>Epsilonproteobacteria</taxon>
        <taxon>Campylobacterales</taxon>
        <taxon>Helicobacteraceae</taxon>
        <taxon>Helicobacter</taxon>
    </lineage>
</organism>
<reference evidence="1 3" key="3">
    <citation type="journal article" date="2024" name="Syst. Appl. Microbiol.">
        <title>Helicobacter cappadocius sp. nov., from lizards: The first psychrotrophic Helicobacter species.</title>
        <authorList>
            <person name="Aydin F."/>
            <person name="Tarhane S."/>
            <person name="Karakaya E."/>
            <person name="Abay S."/>
            <person name="Kayman T."/>
            <person name="Guran O."/>
            <person name="Bozkurt E."/>
            <person name="Uzum N."/>
            <person name="Avci A."/>
            <person name="Olgun K."/>
            <person name="Jablonski D."/>
            <person name="Guran C."/>
            <person name="Burcin Saticioglu I."/>
        </authorList>
    </citation>
    <scope>NUCLEOTIDE SEQUENCE [LARGE SCALE GENOMIC DNA]</scope>
    <source>
        <strain evidence="1">Faydin-H75</strain>
        <strain evidence="3">faydin-H76</strain>
    </source>
</reference>
<dbReference type="EMBL" id="JAUPEV010000008">
    <property type="protein sequence ID" value="MDO7253425.1"/>
    <property type="molecule type" value="Genomic_DNA"/>
</dbReference>
<dbReference type="RefSeq" id="WP_305517266.1">
    <property type="nucleotide sequence ID" value="NZ_JAUPEV010000008.1"/>
</dbReference>
<keyword evidence="2" id="KW-0449">Lipoprotein</keyword>
<protein>
    <submittedName>
        <fullName evidence="2">LPS assembly lipoprotein LptE</fullName>
    </submittedName>
</protein>
<reference evidence="2 4" key="1">
    <citation type="submission" date="2023-07" db="EMBL/GenBank/DDBJ databases">
        <title>Unpublished Manusciprt.</title>
        <authorList>
            <person name="Aydin F."/>
            <person name="Tarhane S."/>
            <person name="Saticioglu I.B."/>
            <person name="Karakaya E."/>
            <person name="Abay S."/>
            <person name="Guran O."/>
            <person name="Bozkurt E."/>
            <person name="Uzum N."/>
            <person name="Olgun K."/>
            <person name="Jablonski D."/>
        </authorList>
    </citation>
    <scope>NUCLEOTIDE SEQUENCE</scope>
    <source>
        <strain evidence="4">faydin-H75</strain>
        <strain evidence="2">Faydin-H76</strain>
    </source>
</reference>
<evidence type="ECO:0000313" key="3">
    <source>
        <dbReference type="Proteomes" id="UP001177258"/>
    </source>
</evidence>
<name>A0AA90PJW9_9HELI</name>
<evidence type="ECO:0000313" key="2">
    <source>
        <dbReference type="EMBL" id="MDP2539311.1"/>
    </source>
</evidence>
<dbReference type="PROSITE" id="PS51257">
    <property type="entry name" value="PROKAR_LIPOPROTEIN"/>
    <property type="match status" value="1"/>
</dbReference>
<accession>A0AA90PJW9</accession>
<dbReference type="AlphaFoldDB" id="A0AA90PJW9"/>
<gene>
    <name evidence="2" type="primary">lptE</name>
    <name evidence="1" type="ORF">Q5I04_05825</name>
    <name evidence="2" type="ORF">Q5I06_05940</name>
</gene>
<dbReference type="Proteomes" id="UP001240777">
    <property type="component" value="Unassembled WGS sequence"/>
</dbReference>
<dbReference type="GO" id="GO:0043165">
    <property type="term" value="P:Gram-negative-bacterium-type cell outer membrane assembly"/>
    <property type="evidence" value="ECO:0007669"/>
    <property type="project" value="InterPro"/>
</dbReference>
<dbReference type="EMBL" id="JAUYZK010000008">
    <property type="protein sequence ID" value="MDP2539311.1"/>
    <property type="molecule type" value="Genomic_DNA"/>
</dbReference>
<sequence length="165" mass="18715">MRAFVFLGIFLFFCGCGYFPSAYYAQKVLGDSVYVKLIVNLPNPENSVQLKDALNRAVISRFQSTLASQKDADSIITIEITDVTDTSIATNEQGFTTFYRAFAYVTFTYANKRGQSETFKNTGYYDYAVSLENPLTTYNNRFYAIEQATNQTIDKFITQVSYQGK</sequence>
<proteinExistence type="predicted"/>
<evidence type="ECO:0000313" key="4">
    <source>
        <dbReference type="Proteomes" id="UP001240777"/>
    </source>
</evidence>
<reference evidence="1" key="2">
    <citation type="submission" date="2023-07" db="EMBL/GenBank/DDBJ databases">
        <authorList>
            <person name="Aydin F."/>
            <person name="Tarhane S."/>
            <person name="Saticioglu I.B."/>
            <person name="Karakaya E."/>
            <person name="Abay S."/>
            <person name="Guran O."/>
            <person name="Bozkurt E."/>
            <person name="Uzum N."/>
            <person name="Olgun K."/>
            <person name="Jablonski D."/>
        </authorList>
    </citation>
    <scope>NUCLEOTIDE SEQUENCE</scope>
    <source>
        <strain evidence="1">Faydin-H75</strain>
    </source>
</reference>